<dbReference type="Proteomes" id="UP001151760">
    <property type="component" value="Unassembled WGS sequence"/>
</dbReference>
<comment type="caution">
    <text evidence="1">The sequence shown here is derived from an EMBL/GenBank/DDBJ whole genome shotgun (WGS) entry which is preliminary data.</text>
</comment>
<gene>
    <name evidence="1" type="ORF">Tco_0819069</name>
</gene>
<organism evidence="1 2">
    <name type="scientific">Tanacetum coccineum</name>
    <dbReference type="NCBI Taxonomy" id="301880"/>
    <lineage>
        <taxon>Eukaryota</taxon>
        <taxon>Viridiplantae</taxon>
        <taxon>Streptophyta</taxon>
        <taxon>Embryophyta</taxon>
        <taxon>Tracheophyta</taxon>
        <taxon>Spermatophyta</taxon>
        <taxon>Magnoliopsida</taxon>
        <taxon>eudicotyledons</taxon>
        <taxon>Gunneridae</taxon>
        <taxon>Pentapetalae</taxon>
        <taxon>asterids</taxon>
        <taxon>campanulids</taxon>
        <taxon>Asterales</taxon>
        <taxon>Asteraceae</taxon>
        <taxon>Asteroideae</taxon>
        <taxon>Anthemideae</taxon>
        <taxon>Anthemidinae</taxon>
        <taxon>Tanacetum</taxon>
    </lineage>
</organism>
<reference evidence="1" key="2">
    <citation type="submission" date="2022-01" db="EMBL/GenBank/DDBJ databases">
        <authorList>
            <person name="Yamashiro T."/>
            <person name="Shiraishi A."/>
            <person name="Satake H."/>
            <person name="Nakayama K."/>
        </authorList>
    </citation>
    <scope>NUCLEOTIDE SEQUENCE</scope>
</reference>
<evidence type="ECO:0000313" key="2">
    <source>
        <dbReference type="Proteomes" id="UP001151760"/>
    </source>
</evidence>
<sequence length="149" mass="16570">MMATPPPMLNQWLLSLNISNPTMKLLREELSIAYVYLRSEVISVVSDEPNLRTTQQSSVIVWSTVLRLTHKRKLGQQAKRKYQPSDCLAGPRRQPPLSCRLLGYKGATSEGAELNQIFTKIETHLPSPIGQREFSSTLASSMGLASQSA</sequence>
<dbReference type="EMBL" id="BQNB010011999">
    <property type="protein sequence ID" value="GJS97899.1"/>
    <property type="molecule type" value="Genomic_DNA"/>
</dbReference>
<reference evidence="1" key="1">
    <citation type="journal article" date="2022" name="Int. J. Mol. Sci.">
        <title>Draft Genome of Tanacetum Coccineum: Genomic Comparison of Closely Related Tanacetum-Family Plants.</title>
        <authorList>
            <person name="Yamashiro T."/>
            <person name="Shiraishi A."/>
            <person name="Nakayama K."/>
            <person name="Satake H."/>
        </authorList>
    </citation>
    <scope>NUCLEOTIDE SEQUENCE</scope>
</reference>
<keyword evidence="2" id="KW-1185">Reference proteome</keyword>
<evidence type="ECO:0000313" key="1">
    <source>
        <dbReference type="EMBL" id="GJS97899.1"/>
    </source>
</evidence>
<proteinExistence type="predicted"/>
<accession>A0ABQ5A5H4</accession>
<name>A0ABQ5A5H4_9ASTR</name>
<protein>
    <submittedName>
        <fullName evidence="1">Uncharacterized protein</fullName>
    </submittedName>
</protein>